<feature type="transmembrane region" description="Helical" evidence="7">
    <location>
        <begin position="369"/>
        <end position="391"/>
    </location>
</feature>
<feature type="transmembrane region" description="Helical" evidence="7">
    <location>
        <begin position="23"/>
        <end position="47"/>
    </location>
</feature>
<dbReference type="EMBL" id="CP043732">
    <property type="protein sequence ID" value="QMU96209.1"/>
    <property type="molecule type" value="Genomic_DNA"/>
</dbReference>
<feature type="transmembrane region" description="Helical" evidence="7">
    <location>
        <begin position="85"/>
        <end position="106"/>
    </location>
</feature>
<proteinExistence type="predicted"/>
<evidence type="ECO:0000256" key="3">
    <source>
        <dbReference type="ARBA" id="ARBA00022692"/>
    </source>
</evidence>
<keyword evidence="2" id="KW-1003">Cell membrane</keyword>
<feature type="transmembrane region" description="Helical" evidence="7">
    <location>
        <begin position="53"/>
        <end position="73"/>
    </location>
</feature>
<keyword evidence="4 7" id="KW-1133">Transmembrane helix</keyword>
<evidence type="ECO:0000313" key="10">
    <source>
        <dbReference type="Proteomes" id="UP000515708"/>
    </source>
</evidence>
<dbReference type="PANTHER" id="PTHR23513:SF11">
    <property type="entry name" value="STAPHYLOFERRIN A TRANSPORTER"/>
    <property type="match status" value="1"/>
</dbReference>
<name>A0A7D8AI16_9MICO</name>
<sequence length="505" mass="54123">MSAPEITLESVTASAKTRAFTNVLVNTLIANVTTSFLWFALTFWVYIETQSVLATGVIGGAYMLLIAFFSMVFGTIVDRYRKHTVMVISSVVSAVAFGAAGLLYLWQPESALLDIGGPWFWAFAVIILVGGVIEQLRSIALSTTVTLLIPEEKHANANGLVGTVQGIAFLVTSVFSGLSIGFLGMGWTLIIAIVAMGLTFAHLLFIRIPEKAPQRDPDAPSALDFHGSVKAIREAPGLFALIVFSTFNNLIGGVYMALMDPYGLTLFSPQMWGIVLAFASTGFLIGGALVAKFGLGKRPVRTMLLVVIGMGILGAVFMLREWWPLFAVGMWLYMMMVPPVEAAEQTVIQKVVPYARQGRVFGMAQAMEAAAAPVTAFLIAPIAEFLIIPYMRDDAGRAQWGWLLGDGEARGIALICLFAGLIMVVAAGLAFFTRSYHLLTELYARAPGPDEADTSMAGTAEGESAPPIDLALDPVAARGGQAGAHHSERAADDTSHTPETDEPHR</sequence>
<feature type="transmembrane region" description="Helical" evidence="7">
    <location>
        <begin position="118"/>
        <end position="136"/>
    </location>
</feature>
<dbReference type="PROSITE" id="PS50850">
    <property type="entry name" value="MFS"/>
    <property type="match status" value="1"/>
</dbReference>
<evidence type="ECO:0000256" key="7">
    <source>
        <dbReference type="SAM" id="Phobius"/>
    </source>
</evidence>
<feature type="transmembrane region" description="Helical" evidence="7">
    <location>
        <begin position="186"/>
        <end position="206"/>
    </location>
</feature>
<dbReference type="GO" id="GO:0005886">
    <property type="term" value="C:plasma membrane"/>
    <property type="evidence" value="ECO:0007669"/>
    <property type="project" value="UniProtKB-SubCell"/>
</dbReference>
<feature type="transmembrane region" description="Helical" evidence="7">
    <location>
        <begin position="238"/>
        <end position="258"/>
    </location>
</feature>
<organism evidence="9 10">
    <name type="scientific">Microbacterium esteraromaticum</name>
    <dbReference type="NCBI Taxonomy" id="57043"/>
    <lineage>
        <taxon>Bacteria</taxon>
        <taxon>Bacillati</taxon>
        <taxon>Actinomycetota</taxon>
        <taxon>Actinomycetes</taxon>
        <taxon>Micrococcales</taxon>
        <taxon>Microbacteriaceae</taxon>
        <taxon>Microbacterium</taxon>
    </lineage>
</organism>
<feature type="domain" description="Major facilitator superfamily (MFS) profile" evidence="8">
    <location>
        <begin position="1"/>
        <end position="438"/>
    </location>
</feature>
<dbReference type="CDD" id="cd06173">
    <property type="entry name" value="MFS_MefA_like"/>
    <property type="match status" value="1"/>
</dbReference>
<accession>A0A7D8AI16</accession>
<dbReference type="PANTHER" id="PTHR23513">
    <property type="entry name" value="INTEGRAL MEMBRANE EFFLUX PROTEIN-RELATED"/>
    <property type="match status" value="1"/>
</dbReference>
<dbReference type="InterPro" id="IPR020846">
    <property type="entry name" value="MFS_dom"/>
</dbReference>
<reference evidence="9 10" key="1">
    <citation type="journal article" date="2020" name="Front. Microbiol.">
        <title>Design of Bacterial Strain-Specific qPCR Assays Using NGS Data and Publicly Available Resources and Its Application to Track Biocontrol Strains.</title>
        <authorList>
            <person name="Hernandez I."/>
            <person name="Sant C."/>
            <person name="Martinez R."/>
            <person name="Fernandez C."/>
        </authorList>
    </citation>
    <scope>NUCLEOTIDE SEQUENCE [LARGE SCALE GENOMIC DNA]</scope>
    <source>
        <strain evidence="9 10">B24</strain>
    </source>
</reference>
<evidence type="ECO:0000256" key="5">
    <source>
        <dbReference type="ARBA" id="ARBA00023136"/>
    </source>
</evidence>
<gene>
    <name evidence="9" type="ORF">FVO59_02555</name>
</gene>
<evidence type="ECO:0000256" key="6">
    <source>
        <dbReference type="SAM" id="MobiDB-lite"/>
    </source>
</evidence>
<dbReference type="RefSeq" id="WP_182254327.1">
    <property type="nucleotide sequence ID" value="NZ_CP043732.1"/>
</dbReference>
<dbReference type="Pfam" id="PF07690">
    <property type="entry name" value="MFS_1"/>
    <property type="match status" value="1"/>
</dbReference>
<feature type="transmembrane region" description="Helical" evidence="7">
    <location>
        <begin position="411"/>
        <end position="432"/>
    </location>
</feature>
<evidence type="ECO:0000259" key="8">
    <source>
        <dbReference type="PROSITE" id="PS50850"/>
    </source>
</evidence>
<dbReference type="Gene3D" id="1.20.1250.20">
    <property type="entry name" value="MFS general substrate transporter like domains"/>
    <property type="match status" value="1"/>
</dbReference>
<dbReference type="Proteomes" id="UP000515708">
    <property type="component" value="Chromosome"/>
</dbReference>
<dbReference type="InterPro" id="IPR036259">
    <property type="entry name" value="MFS_trans_sf"/>
</dbReference>
<evidence type="ECO:0000256" key="1">
    <source>
        <dbReference type="ARBA" id="ARBA00004651"/>
    </source>
</evidence>
<evidence type="ECO:0000256" key="4">
    <source>
        <dbReference type="ARBA" id="ARBA00022989"/>
    </source>
</evidence>
<feature type="compositionally biased region" description="Basic and acidic residues" evidence="6">
    <location>
        <begin position="485"/>
        <end position="505"/>
    </location>
</feature>
<feature type="region of interest" description="Disordered" evidence="6">
    <location>
        <begin position="450"/>
        <end position="505"/>
    </location>
</feature>
<keyword evidence="3 7" id="KW-0812">Transmembrane</keyword>
<dbReference type="InterPro" id="IPR011701">
    <property type="entry name" value="MFS"/>
</dbReference>
<dbReference type="AlphaFoldDB" id="A0A7D8AI16"/>
<feature type="transmembrane region" description="Helical" evidence="7">
    <location>
        <begin position="157"/>
        <end position="180"/>
    </location>
</feature>
<comment type="subcellular location">
    <subcellularLocation>
        <location evidence="1">Cell membrane</location>
        <topology evidence="1">Multi-pass membrane protein</topology>
    </subcellularLocation>
</comment>
<feature type="transmembrane region" description="Helical" evidence="7">
    <location>
        <begin position="270"/>
        <end position="290"/>
    </location>
</feature>
<feature type="transmembrane region" description="Helical" evidence="7">
    <location>
        <begin position="302"/>
        <end position="319"/>
    </location>
</feature>
<keyword evidence="5 7" id="KW-0472">Membrane</keyword>
<protein>
    <submittedName>
        <fullName evidence="9">MFS transporter</fullName>
    </submittedName>
</protein>
<dbReference type="SUPFAM" id="SSF103473">
    <property type="entry name" value="MFS general substrate transporter"/>
    <property type="match status" value="1"/>
</dbReference>
<evidence type="ECO:0000256" key="2">
    <source>
        <dbReference type="ARBA" id="ARBA00022475"/>
    </source>
</evidence>
<dbReference type="GO" id="GO:0022857">
    <property type="term" value="F:transmembrane transporter activity"/>
    <property type="evidence" value="ECO:0007669"/>
    <property type="project" value="InterPro"/>
</dbReference>
<evidence type="ECO:0000313" key="9">
    <source>
        <dbReference type="EMBL" id="QMU96209.1"/>
    </source>
</evidence>